<keyword evidence="4 7" id="KW-0472">Membrane</keyword>
<accession>A0A248JQS7</accession>
<sequence length="251" mass="27084">MPVPSTIRALLIATVATVALSGCGAVDRINNIGKAPDMSTLSDPTTQKGYQPVRMPMPTPPVLERQANSLWRPGARAFFKDQRASQTGDILTISISINDSANVSDETKRSRANSDSMGIPNFFGLEAQIPKVLNSATSASSLVSTTSAKASDGKGTVARSEQIDLKIAALITQVLPNGNLVIQGKQEVRVNYELRELTIQGIIRPEDIDNTNAISYEKIAEARISYGGRGQITDVQQERYGQQLLDVLLPF</sequence>
<keyword evidence="9" id="KW-0282">Flagellum</keyword>
<dbReference type="PANTHER" id="PTHR34933:SF1">
    <property type="entry name" value="FLAGELLAR L-RING PROTEIN"/>
    <property type="match status" value="1"/>
</dbReference>
<keyword evidence="3 8" id="KW-0732">Signal</keyword>
<dbReference type="AlphaFoldDB" id="A0A248JQS7"/>
<dbReference type="GO" id="GO:0009427">
    <property type="term" value="C:bacterial-type flagellum basal body, distal rod, L ring"/>
    <property type="evidence" value="ECO:0007669"/>
    <property type="project" value="InterPro"/>
</dbReference>
<dbReference type="Pfam" id="PF02107">
    <property type="entry name" value="FlgH"/>
    <property type="match status" value="1"/>
</dbReference>
<dbReference type="PANTHER" id="PTHR34933">
    <property type="entry name" value="FLAGELLAR L-RING PROTEIN"/>
    <property type="match status" value="1"/>
</dbReference>
<keyword evidence="6 7" id="KW-0998">Cell outer membrane</keyword>
<protein>
    <recommendedName>
        <fullName evidence="7">Flagellar L-ring protein</fullName>
    </recommendedName>
    <alternativeName>
        <fullName evidence="7">Basal body L-ring protein</fullName>
    </alternativeName>
</protein>
<keyword evidence="9" id="KW-0966">Cell projection</keyword>
<keyword evidence="10" id="KW-1185">Reference proteome</keyword>
<comment type="similarity">
    <text evidence="2 7">Belongs to the FlgH family.</text>
</comment>
<evidence type="ECO:0000256" key="5">
    <source>
        <dbReference type="ARBA" id="ARBA00023143"/>
    </source>
</evidence>
<gene>
    <name evidence="7" type="primary">flgH</name>
    <name evidence="9" type="ORF">Y958_08425</name>
</gene>
<dbReference type="HAMAP" id="MF_00415">
    <property type="entry name" value="FlgH"/>
    <property type="match status" value="1"/>
</dbReference>
<reference evidence="9 10" key="1">
    <citation type="submission" date="2017-06" db="EMBL/GenBank/DDBJ databases">
        <title>Complete genome sequence of Nitrospirillum amazonense strain CBAmC, an endophytic nitrogen-fixing and plant growth-promoting bacterium, isolated from sugarcane.</title>
        <authorList>
            <person name="Schwab S."/>
            <person name="dos Santos Teixeira K.R."/>
            <person name="Simoes Araujo J.L."/>
            <person name="Soares Vidal M."/>
            <person name="Borges de Freitas H.R."/>
            <person name="Rivello Crivelaro A.L."/>
            <person name="Bueno de Camargo Nunes A."/>
            <person name="dos Santos C.M."/>
            <person name="Palmeira da Silva Rosa D."/>
            <person name="da Silva Padilha D."/>
            <person name="da Silva E."/>
            <person name="Araujo Terra L."/>
            <person name="Soares Mendes V."/>
            <person name="Farinelli L."/>
            <person name="Magalhaes Cruz L."/>
            <person name="Baldani J.I."/>
        </authorList>
    </citation>
    <scope>NUCLEOTIDE SEQUENCE [LARGE SCALE GENOMIC DNA]</scope>
    <source>
        <strain evidence="9 10">CBAmC</strain>
    </source>
</reference>
<feature type="chain" id="PRO_5012173725" description="Flagellar L-ring protein" evidence="8">
    <location>
        <begin position="22"/>
        <end position="251"/>
    </location>
</feature>
<dbReference type="RefSeq" id="WP_088871647.1">
    <property type="nucleotide sequence ID" value="NZ_CP022110.1"/>
</dbReference>
<dbReference type="EMBL" id="CP022110">
    <property type="protein sequence ID" value="ASG20831.1"/>
    <property type="molecule type" value="Genomic_DNA"/>
</dbReference>
<dbReference type="Proteomes" id="UP000197153">
    <property type="component" value="Chromosome 1"/>
</dbReference>
<evidence type="ECO:0000256" key="2">
    <source>
        <dbReference type="ARBA" id="ARBA00006929"/>
    </source>
</evidence>
<evidence type="ECO:0000256" key="3">
    <source>
        <dbReference type="ARBA" id="ARBA00022729"/>
    </source>
</evidence>
<dbReference type="KEGG" id="nao:Y958_08425"/>
<keyword evidence="9" id="KW-0969">Cilium</keyword>
<comment type="subunit">
    <text evidence="7">The basal body constitutes a major portion of the flagellar organelle and consists of four rings (L,P,S, and M) mounted on a central rod.</text>
</comment>
<evidence type="ECO:0000256" key="4">
    <source>
        <dbReference type="ARBA" id="ARBA00023136"/>
    </source>
</evidence>
<comment type="function">
    <text evidence="1 7">Assembles around the rod to form the L-ring and probably protects the motor/basal body from shearing forces during rotation.</text>
</comment>
<dbReference type="GO" id="GO:0009279">
    <property type="term" value="C:cell outer membrane"/>
    <property type="evidence" value="ECO:0007669"/>
    <property type="project" value="UniProtKB-SubCell"/>
</dbReference>
<name>A0A248JQS7_9PROT</name>
<evidence type="ECO:0000256" key="6">
    <source>
        <dbReference type="ARBA" id="ARBA00023237"/>
    </source>
</evidence>
<proteinExistence type="inferred from homology"/>
<dbReference type="PRINTS" id="PR01008">
    <property type="entry name" value="FLGLRINGFLGH"/>
</dbReference>
<comment type="subcellular location">
    <subcellularLocation>
        <location evidence="7">Cell outer membrane</location>
    </subcellularLocation>
    <subcellularLocation>
        <location evidence="7">Bacterial flagellum basal body</location>
    </subcellularLocation>
</comment>
<organism evidence="9 10">
    <name type="scientific">Nitrospirillum viridazoti CBAmc</name>
    <dbReference type="NCBI Taxonomy" id="1441467"/>
    <lineage>
        <taxon>Bacteria</taxon>
        <taxon>Pseudomonadati</taxon>
        <taxon>Pseudomonadota</taxon>
        <taxon>Alphaproteobacteria</taxon>
        <taxon>Rhodospirillales</taxon>
        <taxon>Azospirillaceae</taxon>
        <taxon>Nitrospirillum</taxon>
        <taxon>Nitrospirillum viridazoti</taxon>
    </lineage>
</organism>
<evidence type="ECO:0000256" key="8">
    <source>
        <dbReference type="SAM" id="SignalP"/>
    </source>
</evidence>
<feature type="signal peptide" evidence="8">
    <location>
        <begin position="1"/>
        <end position="21"/>
    </location>
</feature>
<evidence type="ECO:0000313" key="10">
    <source>
        <dbReference type="Proteomes" id="UP000197153"/>
    </source>
</evidence>
<dbReference type="GO" id="GO:0071973">
    <property type="term" value="P:bacterial-type flagellum-dependent cell motility"/>
    <property type="evidence" value="ECO:0007669"/>
    <property type="project" value="InterPro"/>
</dbReference>
<dbReference type="NCBIfam" id="NF001305">
    <property type="entry name" value="PRK00249.1-5"/>
    <property type="match status" value="1"/>
</dbReference>
<evidence type="ECO:0000256" key="1">
    <source>
        <dbReference type="ARBA" id="ARBA00002591"/>
    </source>
</evidence>
<evidence type="ECO:0000313" key="9">
    <source>
        <dbReference type="EMBL" id="ASG20831.1"/>
    </source>
</evidence>
<evidence type="ECO:0000256" key="7">
    <source>
        <dbReference type="HAMAP-Rule" id="MF_00415"/>
    </source>
</evidence>
<keyword evidence="5 7" id="KW-0975">Bacterial flagellum</keyword>
<dbReference type="InterPro" id="IPR000527">
    <property type="entry name" value="Flag_Lring"/>
</dbReference>
<dbReference type="GO" id="GO:0003774">
    <property type="term" value="F:cytoskeletal motor activity"/>
    <property type="evidence" value="ECO:0007669"/>
    <property type="project" value="InterPro"/>
</dbReference>